<dbReference type="CDD" id="cd02219">
    <property type="entry name" value="cupin_YjlB-like"/>
    <property type="match status" value="1"/>
</dbReference>
<keyword evidence="1" id="KW-0732">Signal</keyword>
<name>A0A6J5EH94_9BURK</name>
<sequence length="211" mass="22295">MTNTKRRRMSAALAAGALLPVAPAAVSRPAGDPPGETASVHPVQPETLSFEPNGWIPNNPRLPVLVYRSAVQLSGSDPAALFEHAFARNGWPPVWRNGIYDFHHFHPATHEVLGFAGGRARLVLGGPAPIGREVTVNAGDVVVLPAGTGHCKLEASADFLVVGAYPPDEDIGISRVGLSAAQWQAMQQVVFPASDPLSGREGPLARLWRAA</sequence>
<dbReference type="RefSeq" id="WP_246356018.1">
    <property type="nucleotide sequence ID" value="NZ_CADIKH010000025.1"/>
</dbReference>
<evidence type="ECO:0008006" key="4">
    <source>
        <dbReference type="Google" id="ProtNLM"/>
    </source>
</evidence>
<dbReference type="PANTHER" id="PTHR36448">
    <property type="entry name" value="BLR7373 PROTEIN"/>
    <property type="match status" value="1"/>
</dbReference>
<dbReference type="InterPro" id="IPR011051">
    <property type="entry name" value="RmlC_Cupin_sf"/>
</dbReference>
<dbReference type="Gene3D" id="2.60.120.10">
    <property type="entry name" value="Jelly Rolls"/>
    <property type="match status" value="1"/>
</dbReference>
<dbReference type="EMBL" id="CADIKH010000025">
    <property type="protein sequence ID" value="CAB3764771.1"/>
    <property type="molecule type" value="Genomic_DNA"/>
</dbReference>
<feature type="chain" id="PRO_5027082112" description="Cupin type-1 domain-containing protein" evidence="1">
    <location>
        <begin position="25"/>
        <end position="211"/>
    </location>
</feature>
<dbReference type="AlphaFoldDB" id="A0A6J5EH94"/>
<evidence type="ECO:0000313" key="3">
    <source>
        <dbReference type="Proteomes" id="UP000494363"/>
    </source>
</evidence>
<reference evidence="2 3" key="1">
    <citation type="submission" date="2020-04" db="EMBL/GenBank/DDBJ databases">
        <authorList>
            <person name="De Canck E."/>
        </authorList>
    </citation>
    <scope>NUCLEOTIDE SEQUENCE [LARGE SCALE GENOMIC DNA]</scope>
    <source>
        <strain evidence="2 3">LMG 29542</strain>
    </source>
</reference>
<keyword evidence="3" id="KW-1185">Reference proteome</keyword>
<dbReference type="PANTHER" id="PTHR36448:SF2">
    <property type="entry name" value="CUPIN TYPE-1 DOMAIN-CONTAINING PROTEIN"/>
    <property type="match status" value="1"/>
</dbReference>
<organism evidence="2 3">
    <name type="scientific">Paraburkholderia humisilvae</name>
    <dbReference type="NCBI Taxonomy" id="627669"/>
    <lineage>
        <taxon>Bacteria</taxon>
        <taxon>Pseudomonadati</taxon>
        <taxon>Pseudomonadota</taxon>
        <taxon>Betaproteobacteria</taxon>
        <taxon>Burkholderiales</taxon>
        <taxon>Burkholderiaceae</taxon>
        <taxon>Paraburkholderia</taxon>
    </lineage>
</organism>
<gene>
    <name evidence="2" type="ORF">LMG29542_04950</name>
</gene>
<dbReference type="SUPFAM" id="SSF51182">
    <property type="entry name" value="RmlC-like cupins"/>
    <property type="match status" value="1"/>
</dbReference>
<dbReference type="InterPro" id="IPR047121">
    <property type="entry name" value="YjiB-like"/>
</dbReference>
<proteinExistence type="predicted"/>
<evidence type="ECO:0000256" key="1">
    <source>
        <dbReference type="SAM" id="SignalP"/>
    </source>
</evidence>
<feature type="signal peptide" evidence="1">
    <location>
        <begin position="1"/>
        <end position="24"/>
    </location>
</feature>
<dbReference type="InterPro" id="IPR014710">
    <property type="entry name" value="RmlC-like_jellyroll"/>
</dbReference>
<dbReference type="Proteomes" id="UP000494363">
    <property type="component" value="Unassembled WGS sequence"/>
</dbReference>
<protein>
    <recommendedName>
        <fullName evidence="4">Cupin type-1 domain-containing protein</fullName>
    </recommendedName>
</protein>
<evidence type="ECO:0000313" key="2">
    <source>
        <dbReference type="EMBL" id="CAB3764771.1"/>
    </source>
</evidence>
<accession>A0A6J5EH94</accession>